<keyword evidence="3" id="KW-0812">Transmembrane</keyword>
<dbReference type="Proteomes" id="UP000054383">
    <property type="component" value="Unassembled WGS sequence"/>
</dbReference>
<keyword evidence="5" id="KW-1185">Reference proteome</keyword>
<dbReference type="OrthoDB" id="3687641at2759"/>
<organism evidence="4 5">
    <name type="scientific">Talaromyces islandicus</name>
    <name type="common">Penicillium islandicum</name>
    <dbReference type="NCBI Taxonomy" id="28573"/>
    <lineage>
        <taxon>Eukaryota</taxon>
        <taxon>Fungi</taxon>
        <taxon>Dikarya</taxon>
        <taxon>Ascomycota</taxon>
        <taxon>Pezizomycotina</taxon>
        <taxon>Eurotiomycetes</taxon>
        <taxon>Eurotiomycetidae</taxon>
        <taxon>Eurotiales</taxon>
        <taxon>Trichocomaceae</taxon>
        <taxon>Talaromyces</taxon>
        <taxon>Talaromyces sect. Islandici</taxon>
    </lineage>
</organism>
<protein>
    <recommendedName>
        <fullName evidence="6">Cyclochlorotine biosynthesis protein O</fullName>
    </recommendedName>
</protein>
<dbReference type="STRING" id="28573.A0A0U1M0X4"/>
<dbReference type="PANTHER" id="PTHR33365">
    <property type="entry name" value="YALI0B05434P"/>
    <property type="match status" value="1"/>
</dbReference>
<evidence type="ECO:0000256" key="2">
    <source>
        <dbReference type="SAM" id="MobiDB-lite"/>
    </source>
</evidence>
<dbReference type="AlphaFoldDB" id="A0A0U1M0X4"/>
<dbReference type="PANTHER" id="PTHR33365:SF7">
    <property type="entry name" value="TAT PATHWAY SIGNAL SEQUENCE"/>
    <property type="match status" value="1"/>
</dbReference>
<dbReference type="EMBL" id="CVMT01000006">
    <property type="protein sequence ID" value="CRG89183.1"/>
    <property type="molecule type" value="Genomic_DNA"/>
</dbReference>
<evidence type="ECO:0000256" key="1">
    <source>
        <dbReference type="ARBA" id="ARBA00035112"/>
    </source>
</evidence>
<feature type="transmembrane region" description="Helical" evidence="3">
    <location>
        <begin position="41"/>
        <end position="59"/>
    </location>
</feature>
<feature type="compositionally biased region" description="Basic and acidic residues" evidence="2">
    <location>
        <begin position="1"/>
        <end position="15"/>
    </location>
</feature>
<evidence type="ECO:0000313" key="5">
    <source>
        <dbReference type="Proteomes" id="UP000054383"/>
    </source>
</evidence>
<evidence type="ECO:0000256" key="3">
    <source>
        <dbReference type="SAM" id="Phobius"/>
    </source>
</evidence>
<reference evidence="4 5" key="1">
    <citation type="submission" date="2015-04" db="EMBL/GenBank/DDBJ databases">
        <authorList>
            <person name="Syromyatnikov M.Y."/>
            <person name="Popov V.N."/>
        </authorList>
    </citation>
    <scope>NUCLEOTIDE SEQUENCE [LARGE SCALE GENOMIC DNA]</scope>
    <source>
        <strain evidence="4">WF-38-12</strain>
    </source>
</reference>
<gene>
    <name evidence="4" type="ORF">PISL3812_06219</name>
</gene>
<dbReference type="Pfam" id="PF11807">
    <property type="entry name" value="UstYa"/>
    <property type="match status" value="1"/>
</dbReference>
<feature type="region of interest" description="Disordered" evidence="2">
    <location>
        <begin position="1"/>
        <end position="24"/>
    </location>
</feature>
<dbReference type="GO" id="GO:0043386">
    <property type="term" value="P:mycotoxin biosynthetic process"/>
    <property type="evidence" value="ECO:0007669"/>
    <property type="project" value="InterPro"/>
</dbReference>
<evidence type="ECO:0000313" key="4">
    <source>
        <dbReference type="EMBL" id="CRG89183.1"/>
    </source>
</evidence>
<proteinExistence type="inferred from homology"/>
<sequence>MTKDEGQYHALRIQDSDSDEYGDSETALPHVVHKKSNWLKFHYGFITIAYVILIVLYLLKIRSDNQPSSNKTHHVFPSLREGDALQYESRKLPILIAGNPFAGKPRPELDQAWHELFEKNNIRVTKADLEFYNITSLPIISGSLPSQDIDSQNHDEWVGQLGVFHELHCLKRIRHWVYRDYYLENASQRVLIEESAHVDHCIELLREAIMCHADPTLSGFRWIQTDGTPHLTVEAPGYHECVNWDSLRAWNDDRAVDAFEPGVVAGPDAK</sequence>
<evidence type="ECO:0008006" key="6">
    <source>
        <dbReference type="Google" id="ProtNLM"/>
    </source>
</evidence>
<keyword evidence="3" id="KW-0472">Membrane</keyword>
<accession>A0A0U1M0X4</accession>
<dbReference type="InterPro" id="IPR021765">
    <property type="entry name" value="UstYa-like"/>
</dbReference>
<keyword evidence="3" id="KW-1133">Transmembrane helix</keyword>
<name>A0A0U1M0X4_TALIS</name>
<dbReference type="OMA" id="RVRHWIY"/>
<comment type="similarity">
    <text evidence="1">Belongs to the ustYa family.</text>
</comment>